<dbReference type="InterPro" id="IPR027417">
    <property type="entry name" value="P-loop_NTPase"/>
</dbReference>
<feature type="region of interest" description="Disordered" evidence="1">
    <location>
        <begin position="285"/>
        <end position="324"/>
    </location>
</feature>
<comment type="caution">
    <text evidence="2">The sequence shown here is derived from an EMBL/GenBank/DDBJ whole genome shotgun (WGS) entry which is preliminary data.</text>
</comment>
<keyword evidence="3" id="KW-1185">Reference proteome</keyword>
<evidence type="ECO:0008006" key="4">
    <source>
        <dbReference type="Google" id="ProtNLM"/>
    </source>
</evidence>
<dbReference type="EMBL" id="AAPJ01000007">
    <property type="protein sequence ID" value="EAS48726.1"/>
    <property type="molecule type" value="Genomic_DNA"/>
</dbReference>
<sequence length="324" mass="34400">MASTDPAALAAPRRAAPPAPVRLYGTDRDFARNRALSELRESIAQIEGEPVCRLENTAADTRHQGDAAAVRRVMPKLLSLGDAAADAALGGGFPAAGLAEIHLDETRDGGSLAGFALALAIRFGARPGRPLLWIGDMMAFSEAGLPYLPGLASFGLDPAALCLVKTRKLDEAAWAGEEAATSRALAMAILEVRGNPARLGLDGTRRLHLRAREAGLPLLLLRQSARPEATAAPLRLRIRPGPASRVADLADRDKLIGHPVFDVTVEKSRDGRPQHVVLEWNSHERRFGPPARSEPLSRPLVSTAVDGPDPARADGTVVALRRAS</sequence>
<proteinExistence type="predicted"/>
<dbReference type="InterPro" id="IPR017026">
    <property type="entry name" value="ImuA"/>
</dbReference>
<accession>Q1YF19</accession>
<feature type="region of interest" description="Disordered" evidence="1">
    <location>
        <begin position="1"/>
        <end position="20"/>
    </location>
</feature>
<dbReference type="AlphaFoldDB" id="Q1YF19"/>
<evidence type="ECO:0000313" key="3">
    <source>
        <dbReference type="Proteomes" id="UP000000321"/>
    </source>
</evidence>
<evidence type="ECO:0000256" key="1">
    <source>
        <dbReference type="SAM" id="MobiDB-lite"/>
    </source>
</evidence>
<reference evidence="2 3" key="1">
    <citation type="journal article" date="2008" name="Appl. Environ. Microbiol.">
        <title>Genomic insights into Mn(II) oxidation by the marine alphaproteobacterium Aurantimonas sp. strain SI85-9A1.</title>
        <authorList>
            <person name="Dick G.J."/>
            <person name="Podell S."/>
            <person name="Johnson H.A."/>
            <person name="Rivera-Espinoza Y."/>
            <person name="Bernier-Latmani R."/>
            <person name="McCarthy J.K."/>
            <person name="Torpey J.W."/>
            <person name="Clement B.G."/>
            <person name="Gaasterland T."/>
            <person name="Tebo B.M."/>
        </authorList>
    </citation>
    <scope>NUCLEOTIDE SEQUENCE [LARGE SCALE GENOMIC DNA]</scope>
    <source>
        <strain evidence="2 3">SI85-9A1</strain>
    </source>
</reference>
<dbReference type="BioCyc" id="AURANTIMONAS:SI859A1_03362-MONOMER"/>
<dbReference type="PIRSF" id="PIRSF034285">
    <property type="entry name" value="UCP034285"/>
    <property type="match status" value="1"/>
</dbReference>
<dbReference type="OrthoDB" id="7202530at2"/>
<organism evidence="2 3">
    <name type="scientific">Aurantimonas manganoxydans (strain ATCC BAA-1229 / DSM 21871 / SI85-9A1)</name>
    <dbReference type="NCBI Taxonomy" id="287752"/>
    <lineage>
        <taxon>Bacteria</taxon>
        <taxon>Pseudomonadati</taxon>
        <taxon>Pseudomonadota</taxon>
        <taxon>Alphaproteobacteria</taxon>
        <taxon>Hyphomicrobiales</taxon>
        <taxon>Aurantimonadaceae</taxon>
        <taxon>Aurantimonas</taxon>
    </lineage>
</organism>
<gene>
    <name evidence="2" type="ORF">SI859A1_03362</name>
</gene>
<name>Q1YF19_AURMS</name>
<dbReference type="Proteomes" id="UP000000321">
    <property type="component" value="Unassembled WGS sequence"/>
</dbReference>
<dbReference type="HOGENOM" id="CLU_065750_0_0_5"/>
<dbReference type="RefSeq" id="WP_009211175.1">
    <property type="nucleotide sequence ID" value="NZ_BBWP01000006.1"/>
</dbReference>
<feature type="compositionally biased region" description="Low complexity" evidence="1">
    <location>
        <begin position="1"/>
        <end position="14"/>
    </location>
</feature>
<dbReference type="SUPFAM" id="SSF52540">
    <property type="entry name" value="P-loop containing nucleoside triphosphate hydrolases"/>
    <property type="match status" value="1"/>
</dbReference>
<protein>
    <recommendedName>
        <fullName evidence="4">Protein ImuA</fullName>
    </recommendedName>
</protein>
<dbReference type="Gene3D" id="3.40.50.300">
    <property type="entry name" value="P-loop containing nucleotide triphosphate hydrolases"/>
    <property type="match status" value="1"/>
</dbReference>
<evidence type="ECO:0000313" key="2">
    <source>
        <dbReference type="EMBL" id="EAS48726.1"/>
    </source>
</evidence>